<dbReference type="InterPro" id="IPR011011">
    <property type="entry name" value="Znf_FYVE_PHD"/>
</dbReference>
<dbReference type="GO" id="GO:0016747">
    <property type="term" value="F:acyltransferase activity, transferring groups other than amino-acyl groups"/>
    <property type="evidence" value="ECO:0007669"/>
    <property type="project" value="InterPro"/>
</dbReference>
<dbReference type="CDD" id="cd04301">
    <property type="entry name" value="NAT_SF"/>
    <property type="match status" value="1"/>
</dbReference>
<sequence length="1566" mass="174571">MAVENNNGEQGLKEDDIMRMLFGKKITELTSGGFEGSNEEKQIIEDVFSRKVYNHTEKQLKRHWNECSSKNKDPIHGSSNISHIDSLQQGALEIGSSSSNSVQQVTCRIVESFGRGFLSSYNLFFSQREKIVSQDYNNAVNSKARSNRKEIRNGKICTKSKSNTSPSLNPLESNKTEASMDQISEACNTLGSESIDIAGNGALCKFLVSHLRTNAHRLLIDAHWKIDMRRRKDRTKKDYVYQNPDGGPQIFSLPRAWLSFSKWLSTNSSGSKENDSGRQWVDIDEFFCDLMNTLAYIEEEVQQQDNSLTLLSQWQLLDPFMAVVCIDKMIRALREGIALKAVNSATSAFTPTQCMILRSKNVYRVHHSHAKSRTFLHHRSRKSLLPLFLADTQPEILGNSCKGTVSSLESGDKSRDGKPKNKFCCGEDVQNRSIRSLARRVGKGLCDARDRNTKNSKNVSLSDKLTQTCFKCKLPHRSSCPKASKASTCHASTVANTAGLDRQAHKPNREVGIPNPDEGLLTGKQPFEETTSNQHKEKNSNQERDRFYQKSDLVISENQRGGSAKVAQDGVQLSSVSHGGSDNTNFNLKEGDRFAGTLRSSTNFGATGSLFTLNQMPGHLMPEQQVFLLFPRDGTVSFGQNQIYSPEIFANLNMSNALTRVNMQQNPQSSVHQASLIQGLLVFDVNSSIVENLESPLSWQAFSPVLTPAKEIVKECMVPQSNKKRTLTSASNKKARKKSKKISEIEERNGNEKYATRSPPSENCRDLDLSAHQNEGKKLTQGSTSECLEHSVSLGKQCCASLENLATVHASSREEVELRAKSSEKVSGSEKQDTKGNARQESIEEPQGTSLKISDEDNYRCIGENNMENNAVEANSSASTSIDCRNSIMLKKNSASKEPYNQIEDGMIPTELKREDNNCSEVAIGGGEPPELQSNEEVQKLKRRRKRRKSRFDDDDLLISIIINNKTSHSRNTASRIKVWKSDALRRLEKATAKTGNRFSDQKLFTGARTVLNRLIEMGACSVHNIIQYRRLEDNLVLKNGRITRNGILCRCCDKIFTMSNFKFHADSELRGSSLNLYLGSGKPYTLSQFLAWSTEYKGRRDCMQLTDAQVDQNDDSCGLCGDGGELICCDNCPASYHRECLASQEIPEGSWYCPSCTCGVCGGALNEKLMMADLECSQCEQRYHVKCIKDNGIYIKGVGSDTWFCGRKCHQVYLGLRSHVGVANCIEDGFSWSILRVSHNDLKLQSAEKIALLAECNIKLSIALSIIEQSFLPIIDPRTGTNVIPLVLYNWGVYLDTRSNFARLNYKGFYTVVLEKNDEIISVASIRVHGVAVAEMPLIATCIKYRRRGMCRRLMTAIEMMLRSLKVEMLVLCAIPNLVDTWTSAFGFEPVEETEKMQLSKLKLMSFPGTILLKKSLCESSLEGSGKGSDYYLYRQVVSHLGSLSISTDRSTSSALRAYKLGDVNYETFPVPGVQTFNLSEIADDDKDHDFYPRSPSSEGTAKMIGNKGASENMNLHAQVGTADGSRNYFPGESSNSIRMLESTYGDFIFQETTGNGLLLPTPDF</sequence>
<dbReference type="RefSeq" id="XP_020111325.1">
    <property type="nucleotide sequence ID" value="XM_020255736.1"/>
</dbReference>
<evidence type="ECO:0000256" key="6">
    <source>
        <dbReference type="PROSITE-ProRule" id="PRU00146"/>
    </source>
</evidence>
<dbReference type="PANTHER" id="PTHR46508:SF2">
    <property type="entry name" value="INCREASED DNA METHYLATION 1"/>
    <property type="match status" value="1"/>
</dbReference>
<dbReference type="Pfam" id="PF23209">
    <property type="entry name" value="IDM1_C"/>
    <property type="match status" value="1"/>
</dbReference>
<evidence type="ECO:0000256" key="3">
    <source>
        <dbReference type="ARBA" id="ARBA00022771"/>
    </source>
</evidence>
<feature type="compositionally biased region" description="Basic and acidic residues" evidence="7">
    <location>
        <begin position="534"/>
        <end position="547"/>
    </location>
</feature>
<dbReference type="InterPro" id="IPR032308">
    <property type="entry name" value="TDBD"/>
</dbReference>
<dbReference type="Pfam" id="PF16135">
    <property type="entry name" value="TDBD"/>
    <property type="match status" value="1"/>
</dbReference>
<dbReference type="PROSITE" id="PS51186">
    <property type="entry name" value="GNAT"/>
    <property type="match status" value="1"/>
</dbReference>
<dbReference type="InterPro" id="IPR000182">
    <property type="entry name" value="GNAT_dom"/>
</dbReference>
<name>A0A6P5GRN8_ANACO</name>
<dbReference type="Proteomes" id="UP000515123">
    <property type="component" value="Linkage group 21"/>
</dbReference>
<dbReference type="Gene3D" id="3.40.630.30">
    <property type="match status" value="1"/>
</dbReference>
<feature type="compositionally biased region" description="Polar residues" evidence="7">
    <location>
        <begin position="159"/>
        <end position="175"/>
    </location>
</feature>
<feature type="region of interest" description="Disordered" evidence="7">
    <location>
        <begin position="142"/>
        <end position="175"/>
    </location>
</feature>
<dbReference type="Gene3D" id="3.30.40.10">
    <property type="entry name" value="Zinc/RING finger domain, C3HC4 (zinc finger)"/>
    <property type="match status" value="2"/>
</dbReference>
<feature type="compositionally biased region" description="Basic and acidic residues" evidence="7">
    <location>
        <begin position="741"/>
        <end position="755"/>
    </location>
</feature>
<dbReference type="InterPro" id="IPR013083">
    <property type="entry name" value="Znf_RING/FYVE/PHD"/>
</dbReference>
<keyword evidence="4" id="KW-0862">Zinc</keyword>
<dbReference type="SUPFAM" id="SSF55729">
    <property type="entry name" value="Acyl-CoA N-acyltransferases (Nat)"/>
    <property type="match status" value="1"/>
</dbReference>
<evidence type="ECO:0000256" key="5">
    <source>
        <dbReference type="ARBA" id="ARBA00023242"/>
    </source>
</evidence>
<accession>A0A6P5GRN8</accession>
<keyword evidence="2" id="KW-0479">Metal-binding</keyword>
<dbReference type="GO" id="GO:0005634">
    <property type="term" value="C:nucleus"/>
    <property type="evidence" value="ECO:0007669"/>
    <property type="project" value="UniProtKB-SubCell"/>
</dbReference>
<evidence type="ECO:0000256" key="2">
    <source>
        <dbReference type="ARBA" id="ARBA00022723"/>
    </source>
</evidence>
<evidence type="ECO:0000256" key="4">
    <source>
        <dbReference type="ARBA" id="ARBA00022833"/>
    </source>
</evidence>
<feature type="region of interest" description="Disordered" evidence="7">
    <location>
        <begin position="810"/>
        <end position="856"/>
    </location>
</feature>
<evidence type="ECO:0000256" key="7">
    <source>
        <dbReference type="SAM" id="MobiDB-lite"/>
    </source>
</evidence>
<dbReference type="PROSITE" id="PS50016">
    <property type="entry name" value="ZF_PHD_2"/>
    <property type="match status" value="1"/>
</dbReference>
<dbReference type="PANTHER" id="PTHR46508">
    <property type="entry name" value="PHD FINGER FAMILY PROTEIN"/>
    <property type="match status" value="1"/>
</dbReference>
<evidence type="ECO:0000313" key="13">
    <source>
        <dbReference type="RefSeq" id="XP_020111325.1"/>
    </source>
</evidence>
<dbReference type="GO" id="GO:0008270">
    <property type="term" value="F:zinc ion binding"/>
    <property type="evidence" value="ECO:0007669"/>
    <property type="project" value="UniProtKB-KW"/>
</dbReference>
<feature type="region of interest" description="Disordered" evidence="7">
    <location>
        <begin position="920"/>
        <end position="946"/>
    </location>
</feature>
<keyword evidence="3 6" id="KW-0863">Zinc-finger</keyword>
<keyword evidence="10" id="KW-1185">Reference proteome</keyword>
<dbReference type="InterPro" id="IPR001965">
    <property type="entry name" value="Znf_PHD"/>
</dbReference>
<dbReference type="InterPro" id="IPR016181">
    <property type="entry name" value="Acyl_CoA_acyltransferase"/>
</dbReference>
<comment type="subcellular location">
    <subcellularLocation>
        <location evidence="1">Nucleus</location>
    </subcellularLocation>
</comment>
<dbReference type="SUPFAM" id="SSF57903">
    <property type="entry name" value="FYVE/PHD zinc finger"/>
    <property type="match status" value="1"/>
</dbReference>
<feature type="domain" description="N-acetyltransferase" evidence="9">
    <location>
        <begin position="1263"/>
        <end position="1411"/>
    </location>
</feature>
<feature type="region of interest" description="Disordered" evidence="7">
    <location>
        <begin position="1489"/>
        <end position="1508"/>
    </location>
</feature>
<feature type="compositionally biased region" description="Basic and acidic residues" evidence="7">
    <location>
        <begin position="811"/>
        <end position="842"/>
    </location>
</feature>
<evidence type="ECO:0000259" key="8">
    <source>
        <dbReference type="PROSITE" id="PS50016"/>
    </source>
</evidence>
<keyword evidence="5" id="KW-0539">Nucleus</keyword>
<feature type="region of interest" description="Disordered" evidence="7">
    <location>
        <begin position="506"/>
        <end position="547"/>
    </location>
</feature>
<evidence type="ECO:0000313" key="12">
    <source>
        <dbReference type="RefSeq" id="XP_020111322.1"/>
    </source>
</evidence>
<dbReference type="SMART" id="SM00249">
    <property type="entry name" value="PHD"/>
    <property type="match status" value="2"/>
</dbReference>
<dbReference type="Pfam" id="PF00628">
    <property type="entry name" value="PHD"/>
    <property type="match status" value="1"/>
</dbReference>
<dbReference type="GeneID" id="109726237"/>
<feature type="domain" description="PHD-type" evidence="8">
    <location>
        <begin position="1115"/>
        <end position="1160"/>
    </location>
</feature>
<gene>
    <name evidence="11 12 13" type="primary">LOC109726237</name>
</gene>
<dbReference type="OrthoDB" id="429143at2759"/>
<reference evidence="10" key="1">
    <citation type="journal article" date="2015" name="Nat. Genet.">
        <title>The pineapple genome and the evolution of CAM photosynthesis.</title>
        <authorList>
            <person name="Ming R."/>
            <person name="VanBuren R."/>
            <person name="Wai C.M."/>
            <person name="Tang H."/>
            <person name="Schatz M.C."/>
            <person name="Bowers J.E."/>
            <person name="Lyons E."/>
            <person name="Wang M.L."/>
            <person name="Chen J."/>
            <person name="Biggers E."/>
            <person name="Zhang J."/>
            <person name="Huang L."/>
            <person name="Zhang L."/>
            <person name="Miao W."/>
            <person name="Zhang J."/>
            <person name="Ye Z."/>
            <person name="Miao C."/>
            <person name="Lin Z."/>
            <person name="Wang H."/>
            <person name="Zhou H."/>
            <person name="Yim W.C."/>
            <person name="Priest H.D."/>
            <person name="Zheng C."/>
            <person name="Woodhouse M."/>
            <person name="Edger P.P."/>
            <person name="Guyot R."/>
            <person name="Guo H.B."/>
            <person name="Guo H."/>
            <person name="Zheng G."/>
            <person name="Singh R."/>
            <person name="Sharma A."/>
            <person name="Min X."/>
            <person name="Zheng Y."/>
            <person name="Lee H."/>
            <person name="Gurtowski J."/>
            <person name="Sedlazeck F.J."/>
            <person name="Harkess A."/>
            <person name="McKain M.R."/>
            <person name="Liao Z."/>
            <person name="Fang J."/>
            <person name="Liu J."/>
            <person name="Zhang X."/>
            <person name="Zhang Q."/>
            <person name="Hu W."/>
            <person name="Qin Y."/>
            <person name="Wang K."/>
            <person name="Chen L.Y."/>
            <person name="Shirley N."/>
            <person name="Lin Y.R."/>
            <person name="Liu L.Y."/>
            <person name="Hernandez A.G."/>
            <person name="Wright C.L."/>
            <person name="Bulone V."/>
            <person name="Tuskan G.A."/>
            <person name="Heath K."/>
            <person name="Zee F."/>
            <person name="Moore P.H."/>
            <person name="Sunkar R."/>
            <person name="Leebens-Mack J.H."/>
            <person name="Mockler T."/>
            <person name="Bennetzen J.L."/>
            <person name="Freeling M."/>
            <person name="Sankoff D."/>
            <person name="Paterson A.H."/>
            <person name="Zhu X."/>
            <person name="Yang X."/>
            <person name="Smith J.A."/>
            <person name="Cushman J.C."/>
            <person name="Paull R.E."/>
            <person name="Yu Q."/>
        </authorList>
    </citation>
    <scope>NUCLEOTIDE SEQUENCE [LARGE SCALE GENOMIC DNA]</scope>
    <source>
        <strain evidence="10">cv. F153</strain>
    </source>
</reference>
<protein>
    <submittedName>
        <fullName evidence="11 12">Uncharacterized protein LOC109726237 isoform X1</fullName>
    </submittedName>
</protein>
<dbReference type="InterPro" id="IPR056511">
    <property type="entry name" value="IDM1_C"/>
</dbReference>
<feature type="region of interest" description="Disordered" evidence="7">
    <location>
        <begin position="723"/>
        <end position="767"/>
    </location>
</feature>
<evidence type="ECO:0000259" key="9">
    <source>
        <dbReference type="PROSITE" id="PS51186"/>
    </source>
</evidence>
<proteinExistence type="predicted"/>
<dbReference type="InterPro" id="IPR019787">
    <property type="entry name" value="Znf_PHD-finger"/>
</dbReference>
<organism evidence="11">
    <name type="scientific">Ananas comosus</name>
    <name type="common">Pineapple</name>
    <name type="synonym">Ananas ananas</name>
    <dbReference type="NCBI Taxonomy" id="4615"/>
    <lineage>
        <taxon>Eukaryota</taxon>
        <taxon>Viridiplantae</taxon>
        <taxon>Streptophyta</taxon>
        <taxon>Embryophyta</taxon>
        <taxon>Tracheophyta</taxon>
        <taxon>Spermatophyta</taxon>
        <taxon>Magnoliopsida</taxon>
        <taxon>Liliopsida</taxon>
        <taxon>Poales</taxon>
        <taxon>Bromeliaceae</taxon>
        <taxon>Bromelioideae</taxon>
        <taxon>Ananas</taxon>
    </lineage>
</organism>
<dbReference type="RefSeq" id="XP_020111321.1">
    <property type="nucleotide sequence ID" value="XM_020255732.1"/>
</dbReference>
<evidence type="ECO:0000256" key="1">
    <source>
        <dbReference type="ARBA" id="ARBA00004123"/>
    </source>
</evidence>
<evidence type="ECO:0000313" key="11">
    <source>
        <dbReference type="RefSeq" id="XP_020111321.1"/>
    </source>
</evidence>
<dbReference type="RefSeq" id="XP_020111322.1">
    <property type="nucleotide sequence ID" value="XM_020255733.1"/>
</dbReference>
<dbReference type="CDD" id="cd15489">
    <property type="entry name" value="PHD_SF"/>
    <property type="match status" value="1"/>
</dbReference>
<dbReference type="CDD" id="cd15532">
    <property type="entry name" value="PHD2_CHD_II"/>
    <property type="match status" value="1"/>
</dbReference>
<evidence type="ECO:0000313" key="10">
    <source>
        <dbReference type="Proteomes" id="UP000515123"/>
    </source>
</evidence>
<reference evidence="11 12" key="2">
    <citation type="submission" date="2025-04" db="UniProtKB">
        <authorList>
            <consortium name="RefSeq"/>
        </authorList>
    </citation>
    <scope>IDENTIFICATION</scope>
    <source>
        <tissue evidence="11 12">Leaf</tissue>
    </source>
</reference>